<dbReference type="Proteomes" id="UP001408789">
    <property type="component" value="Unassembled WGS sequence"/>
</dbReference>
<feature type="transmembrane region" description="Helical" evidence="1">
    <location>
        <begin position="531"/>
        <end position="551"/>
    </location>
</feature>
<feature type="transmembrane region" description="Helical" evidence="1">
    <location>
        <begin position="558"/>
        <end position="578"/>
    </location>
</feature>
<keyword evidence="1" id="KW-1133">Transmembrane helix</keyword>
<dbReference type="GO" id="GO:0046856">
    <property type="term" value="P:phosphatidylinositol dephosphorylation"/>
    <property type="evidence" value="ECO:0007669"/>
    <property type="project" value="TreeGrafter"/>
</dbReference>
<protein>
    <recommendedName>
        <fullName evidence="2">SAC domain-containing protein</fullName>
    </recommendedName>
</protein>
<sequence>MLAKTDPSQKLYTRMRLWEFSDQYVVEPSDGSSGSCLAISRLNGSMTLLDEVPSPTGNAPKIQTIFGLVGILKLLAGSYLFVITERECAGSYLGHPIFKVSKLKVYPCDLSVKNSPEEQQKKMESEFSSMLKVAEKTPGLYFSYDVNITLSAQRLNDLGDESRLLPLWRQAKPRFLWNNYMLEVLIDNKLDHYMLPVIQGSFQNFQSAIGKDTIDVTLIARRCTRRTGTRMWRRGADSDGYVANFVESEQIVHINGFTASFVQVRGSMPFLWEQIVDLTYKPKFEVVKPEEASRVAERHFLDLRKKYGNVLAVDLVNKNGGEGRLHEKYANSIQNILSDDMRYVHFDFHRICGHIHFERLSILYDQIEDFLVKNRYYLLNENGEKIEEQIGIVRTNCIDCLDRTNVTQSMIGRKMLEIQLQRLGVFDADHTISSYPSFDDSFKILWANHGDDISIQYSGTPALKGDFVRYGKRSSQGVINDGINALTRYYLNNFIDGTKQDAIDLLQGHYIVSVSRDMASKKPQGKVEAVASFRLALALILMGFVFAMMSLKRVRYDVWHLLFSLLWAGLSIGIAGFVKANGRVFCNRPRLHKPPV</sequence>
<organism evidence="3 4">
    <name type="scientific">Deinandra increscens subsp. villosa</name>
    <dbReference type="NCBI Taxonomy" id="3103831"/>
    <lineage>
        <taxon>Eukaryota</taxon>
        <taxon>Viridiplantae</taxon>
        <taxon>Streptophyta</taxon>
        <taxon>Embryophyta</taxon>
        <taxon>Tracheophyta</taxon>
        <taxon>Spermatophyta</taxon>
        <taxon>Magnoliopsida</taxon>
        <taxon>eudicotyledons</taxon>
        <taxon>Gunneridae</taxon>
        <taxon>Pentapetalae</taxon>
        <taxon>asterids</taxon>
        <taxon>campanulids</taxon>
        <taxon>Asterales</taxon>
        <taxon>Asteraceae</taxon>
        <taxon>Asteroideae</taxon>
        <taxon>Heliantheae alliance</taxon>
        <taxon>Madieae</taxon>
        <taxon>Madiinae</taxon>
        <taxon>Deinandra</taxon>
    </lineage>
</organism>
<dbReference type="EMBL" id="JBCNJP010000012">
    <property type="protein sequence ID" value="KAK9070184.1"/>
    <property type="molecule type" value="Genomic_DNA"/>
</dbReference>
<evidence type="ECO:0000313" key="4">
    <source>
        <dbReference type="Proteomes" id="UP001408789"/>
    </source>
</evidence>
<feature type="domain" description="SAC" evidence="2">
    <location>
        <begin position="131"/>
        <end position="459"/>
    </location>
</feature>
<dbReference type="PANTHER" id="PTHR45662:SF2">
    <property type="entry name" value="PHOSPHATIDYLINOSITOL-3-PHOSPHATASE SAC1"/>
    <property type="match status" value="1"/>
</dbReference>
<evidence type="ECO:0000259" key="2">
    <source>
        <dbReference type="PROSITE" id="PS50275"/>
    </source>
</evidence>
<dbReference type="PANTHER" id="PTHR45662">
    <property type="entry name" value="PHOSPHATIDYLINOSITIDE PHOSPHATASE SAC1"/>
    <property type="match status" value="1"/>
</dbReference>
<proteinExistence type="predicted"/>
<dbReference type="InterPro" id="IPR002013">
    <property type="entry name" value="SAC_dom"/>
</dbReference>
<dbReference type="GO" id="GO:0043812">
    <property type="term" value="F:phosphatidylinositol-4-phosphate phosphatase activity"/>
    <property type="evidence" value="ECO:0007669"/>
    <property type="project" value="TreeGrafter"/>
</dbReference>
<dbReference type="AlphaFoldDB" id="A0AAP0H2I6"/>
<gene>
    <name evidence="3" type="ORF">SSX86_010584</name>
</gene>
<reference evidence="3 4" key="1">
    <citation type="submission" date="2024-04" db="EMBL/GenBank/DDBJ databases">
        <title>The reference genome of an endangered Asteraceae, Deinandra increscens subsp. villosa, native to the Central Coast of California.</title>
        <authorList>
            <person name="Guilliams M."/>
            <person name="Hasenstab-Lehman K."/>
            <person name="Meyer R."/>
            <person name="Mcevoy S."/>
        </authorList>
    </citation>
    <scope>NUCLEOTIDE SEQUENCE [LARGE SCALE GENOMIC DNA]</scope>
    <source>
        <tissue evidence="3">Leaf</tissue>
    </source>
</reference>
<evidence type="ECO:0000256" key="1">
    <source>
        <dbReference type="SAM" id="Phobius"/>
    </source>
</evidence>
<name>A0AAP0H2I6_9ASTR</name>
<dbReference type="PROSITE" id="PS50275">
    <property type="entry name" value="SAC"/>
    <property type="match status" value="1"/>
</dbReference>
<evidence type="ECO:0000313" key="3">
    <source>
        <dbReference type="EMBL" id="KAK9070184.1"/>
    </source>
</evidence>
<comment type="caution">
    <text evidence="3">The sequence shown here is derived from an EMBL/GenBank/DDBJ whole genome shotgun (WGS) entry which is preliminary data.</text>
</comment>
<accession>A0AAP0H2I6</accession>
<keyword evidence="1" id="KW-0472">Membrane</keyword>
<keyword evidence="1" id="KW-0812">Transmembrane</keyword>
<dbReference type="GO" id="GO:0005783">
    <property type="term" value="C:endoplasmic reticulum"/>
    <property type="evidence" value="ECO:0007669"/>
    <property type="project" value="TreeGrafter"/>
</dbReference>
<keyword evidence="4" id="KW-1185">Reference proteome</keyword>
<dbReference type="Pfam" id="PF02383">
    <property type="entry name" value="Syja_N"/>
    <property type="match status" value="1"/>
</dbReference>